<name>A0A381NUY4_9ZZZZ</name>
<protein>
    <submittedName>
        <fullName evidence="1">Uncharacterized protein</fullName>
    </submittedName>
</protein>
<reference evidence="1" key="1">
    <citation type="submission" date="2018-05" db="EMBL/GenBank/DDBJ databases">
        <authorList>
            <person name="Lanie J.A."/>
            <person name="Ng W.-L."/>
            <person name="Kazmierczak K.M."/>
            <person name="Andrzejewski T.M."/>
            <person name="Davidsen T.M."/>
            <person name="Wayne K.J."/>
            <person name="Tettelin H."/>
            <person name="Glass J.I."/>
            <person name="Rusch D."/>
            <person name="Podicherti R."/>
            <person name="Tsui H.-C.T."/>
            <person name="Winkler M.E."/>
        </authorList>
    </citation>
    <scope>NUCLEOTIDE SEQUENCE</scope>
</reference>
<accession>A0A381NUY4</accession>
<organism evidence="1">
    <name type="scientific">marine metagenome</name>
    <dbReference type="NCBI Taxonomy" id="408172"/>
    <lineage>
        <taxon>unclassified sequences</taxon>
        <taxon>metagenomes</taxon>
        <taxon>ecological metagenomes</taxon>
    </lineage>
</organism>
<evidence type="ECO:0000313" key="1">
    <source>
        <dbReference type="EMBL" id="SUZ58360.1"/>
    </source>
</evidence>
<dbReference type="EMBL" id="UINC01000614">
    <property type="protein sequence ID" value="SUZ58360.1"/>
    <property type="molecule type" value="Genomic_DNA"/>
</dbReference>
<proteinExistence type="predicted"/>
<gene>
    <name evidence="1" type="ORF">METZ01_LOCUS11214</name>
</gene>
<dbReference type="AlphaFoldDB" id="A0A381NUY4"/>
<sequence length="73" mass="8266">MIHKKIKKLVRIDFSFVLIKNNIGQSSSAGSSIIIHPNLLSIKYPQLFEVCLPYGALYFRINGNEIIPIAIHE</sequence>